<dbReference type="EMBL" id="FOMS01000008">
    <property type="protein sequence ID" value="SFE33632.1"/>
    <property type="molecule type" value="Genomic_DNA"/>
</dbReference>
<keyword evidence="1" id="KW-0472">Membrane</keyword>
<keyword evidence="3" id="KW-1185">Reference proteome</keyword>
<proteinExistence type="predicted"/>
<organism evidence="2 3">
    <name type="scientific">Roseivivax sediminis</name>
    <dbReference type="NCBI Taxonomy" id="936889"/>
    <lineage>
        <taxon>Bacteria</taxon>
        <taxon>Pseudomonadati</taxon>
        <taxon>Pseudomonadota</taxon>
        <taxon>Alphaproteobacteria</taxon>
        <taxon>Rhodobacterales</taxon>
        <taxon>Roseobacteraceae</taxon>
        <taxon>Roseivivax</taxon>
    </lineage>
</organism>
<dbReference type="AlphaFoldDB" id="A0A1I1ZPS0"/>
<feature type="transmembrane region" description="Helical" evidence="1">
    <location>
        <begin position="101"/>
        <end position="120"/>
    </location>
</feature>
<name>A0A1I1ZPS0_9RHOB</name>
<feature type="transmembrane region" description="Helical" evidence="1">
    <location>
        <begin position="12"/>
        <end position="33"/>
    </location>
</feature>
<evidence type="ECO:0000313" key="3">
    <source>
        <dbReference type="Proteomes" id="UP000325289"/>
    </source>
</evidence>
<accession>A0A1I1ZPS0</accession>
<feature type="transmembrane region" description="Helical" evidence="1">
    <location>
        <begin position="70"/>
        <end position="89"/>
    </location>
</feature>
<dbReference type="RefSeq" id="WP_149756566.1">
    <property type="nucleotide sequence ID" value="NZ_FOMS01000008.1"/>
</dbReference>
<evidence type="ECO:0000256" key="1">
    <source>
        <dbReference type="SAM" id="Phobius"/>
    </source>
</evidence>
<dbReference type="InterPro" id="IPR018750">
    <property type="entry name" value="DUF2306_membrane"/>
</dbReference>
<reference evidence="2 3" key="1">
    <citation type="submission" date="2016-10" db="EMBL/GenBank/DDBJ databases">
        <authorList>
            <person name="Varghese N."/>
            <person name="Submissions S."/>
        </authorList>
    </citation>
    <scope>NUCLEOTIDE SEQUENCE [LARGE SCALE GENOMIC DNA]</scope>
    <source>
        <strain evidence="3">YIM D21,KCTC 23444,ACCC 10710</strain>
    </source>
</reference>
<sequence length="132" mass="14125">MTWAPLWQAGPVIASHAVAALVAVGLGAVQFALPKGTRTHRVIGTLWVAGMAFVALGSFAIHTFQMVGPFSPIHLLSVLVLVQLWRALAHARAERIDAHRQAMAWLYALALILTGAFTLLPGRVMHAVIFGA</sequence>
<gene>
    <name evidence="2" type="ORF">SAMN04515678_108224</name>
</gene>
<dbReference type="Pfam" id="PF10067">
    <property type="entry name" value="DUF2306"/>
    <property type="match status" value="1"/>
</dbReference>
<keyword evidence="1" id="KW-0812">Transmembrane</keyword>
<evidence type="ECO:0000313" key="2">
    <source>
        <dbReference type="EMBL" id="SFE33632.1"/>
    </source>
</evidence>
<dbReference type="OrthoDB" id="9815686at2"/>
<feature type="transmembrane region" description="Helical" evidence="1">
    <location>
        <begin position="45"/>
        <end position="64"/>
    </location>
</feature>
<protein>
    <submittedName>
        <fullName evidence="2">Uncharacterized membrane protein</fullName>
    </submittedName>
</protein>
<keyword evidence="1" id="KW-1133">Transmembrane helix</keyword>
<dbReference type="Proteomes" id="UP000325289">
    <property type="component" value="Unassembled WGS sequence"/>
</dbReference>